<evidence type="ECO:0000313" key="10">
    <source>
        <dbReference type="Proteomes" id="UP000067434"/>
    </source>
</evidence>
<accession>A0A0F7CKZ4</accession>
<dbReference type="GO" id="GO:0055085">
    <property type="term" value="P:transmembrane transport"/>
    <property type="evidence" value="ECO:0007669"/>
    <property type="project" value="InterPro"/>
</dbReference>
<dbReference type="PATRIC" id="fig|1550241.5.peg.716"/>
<dbReference type="Proteomes" id="UP000067434">
    <property type="component" value="Chromosome"/>
</dbReference>
<keyword evidence="10" id="KW-1185">Reference proteome</keyword>
<keyword evidence="6 7" id="KW-0472">Membrane</keyword>
<proteinExistence type="inferred from homology"/>
<dbReference type="STRING" id="1550241.MA03_03380"/>
<name>A0A0F7CKZ4_9CREN</name>
<evidence type="ECO:0000256" key="6">
    <source>
        <dbReference type="ARBA" id="ARBA00023136"/>
    </source>
</evidence>
<evidence type="ECO:0000256" key="4">
    <source>
        <dbReference type="ARBA" id="ARBA00022692"/>
    </source>
</evidence>
<reference evidence="9 10" key="1">
    <citation type="journal article" date="2015" name="Stand. Genomic Sci.">
        <title>Complete genome sequence of and proposal of Thermofilum uzonense sp. nov. a novel hyperthermophilic crenarchaeon and emended description of the genus Thermofilum.</title>
        <authorList>
            <person name="Toshchakov S.V."/>
            <person name="Korzhenkov A.A."/>
            <person name="Samarov N.I."/>
            <person name="Mazunin I.O."/>
            <person name="Mozhey O.I."/>
            <person name="Shmyr I.S."/>
            <person name="Derbikova K.S."/>
            <person name="Taranov E.A."/>
            <person name="Dominova I.N."/>
            <person name="Bonch-Osmolovskaya E.A."/>
            <person name="Patrushev M.V."/>
            <person name="Podosokorskaya O.A."/>
            <person name="Kublanov I.V."/>
        </authorList>
    </citation>
    <scope>NUCLEOTIDE SEQUENCE [LARGE SCALE GENOMIC DNA]</scope>
    <source>
        <strain evidence="9 10">1807-2</strain>
    </source>
</reference>
<feature type="transmembrane region" description="Helical" evidence="7">
    <location>
        <begin position="229"/>
        <end position="250"/>
    </location>
</feature>
<dbReference type="PROSITE" id="PS50928">
    <property type="entry name" value="ABC_TM1"/>
    <property type="match status" value="1"/>
</dbReference>
<dbReference type="RefSeq" id="WP_191118721.1">
    <property type="nucleotide sequence ID" value="NZ_CP009961.1"/>
</dbReference>
<evidence type="ECO:0000256" key="1">
    <source>
        <dbReference type="ARBA" id="ARBA00004651"/>
    </source>
</evidence>
<feature type="transmembrane region" description="Helical" evidence="7">
    <location>
        <begin position="154"/>
        <end position="178"/>
    </location>
</feature>
<keyword evidence="4 7" id="KW-0812">Transmembrane</keyword>
<feature type="transmembrane region" description="Helical" evidence="7">
    <location>
        <begin position="7"/>
        <end position="28"/>
    </location>
</feature>
<dbReference type="CDD" id="cd06261">
    <property type="entry name" value="TM_PBP2"/>
    <property type="match status" value="1"/>
</dbReference>
<organism evidence="9 10">
    <name type="scientific">Infirmifilum uzonense</name>
    <dbReference type="NCBI Taxonomy" id="1550241"/>
    <lineage>
        <taxon>Archaea</taxon>
        <taxon>Thermoproteota</taxon>
        <taxon>Thermoprotei</taxon>
        <taxon>Thermofilales</taxon>
        <taxon>Thermofilaceae</taxon>
        <taxon>Infirmifilum</taxon>
    </lineage>
</organism>
<dbReference type="InterPro" id="IPR051393">
    <property type="entry name" value="ABC_transporter_permease"/>
</dbReference>
<keyword evidence="3" id="KW-1003">Cell membrane</keyword>
<dbReference type="PANTHER" id="PTHR30193">
    <property type="entry name" value="ABC TRANSPORTER PERMEASE PROTEIN"/>
    <property type="match status" value="1"/>
</dbReference>
<dbReference type="PANTHER" id="PTHR30193:SF42">
    <property type="entry name" value="ABC TRANSPORTER PERMEASE PROTEIN"/>
    <property type="match status" value="1"/>
</dbReference>
<dbReference type="SUPFAM" id="SSF161098">
    <property type="entry name" value="MetI-like"/>
    <property type="match status" value="1"/>
</dbReference>
<dbReference type="Gene3D" id="1.10.3720.10">
    <property type="entry name" value="MetI-like"/>
    <property type="match status" value="1"/>
</dbReference>
<dbReference type="HOGENOM" id="CLU_016047_0_0_2"/>
<gene>
    <name evidence="9" type="ORF">MA03_03380</name>
</gene>
<dbReference type="EMBL" id="CP009961">
    <property type="protein sequence ID" value="AKG38516.1"/>
    <property type="molecule type" value="Genomic_DNA"/>
</dbReference>
<comment type="similarity">
    <text evidence="7">Belongs to the binding-protein-dependent transport system permease family.</text>
</comment>
<keyword evidence="5 7" id="KW-1133">Transmembrane helix</keyword>
<dbReference type="GO" id="GO:0005886">
    <property type="term" value="C:plasma membrane"/>
    <property type="evidence" value="ECO:0007669"/>
    <property type="project" value="UniProtKB-SubCell"/>
</dbReference>
<keyword evidence="2 7" id="KW-0813">Transport</keyword>
<dbReference type="Pfam" id="PF00528">
    <property type="entry name" value="BPD_transp_1"/>
    <property type="match status" value="1"/>
</dbReference>
<feature type="transmembrane region" description="Helical" evidence="7">
    <location>
        <begin position="262"/>
        <end position="283"/>
    </location>
</feature>
<dbReference type="InterPro" id="IPR035906">
    <property type="entry name" value="MetI-like_sf"/>
</dbReference>
<feature type="domain" description="ABC transmembrane type-1" evidence="8">
    <location>
        <begin position="67"/>
        <end position="282"/>
    </location>
</feature>
<comment type="subcellular location">
    <subcellularLocation>
        <location evidence="1 7">Cell membrane</location>
        <topology evidence="1 7">Multi-pass membrane protein</topology>
    </subcellularLocation>
</comment>
<evidence type="ECO:0000313" key="9">
    <source>
        <dbReference type="EMBL" id="AKG38516.1"/>
    </source>
</evidence>
<dbReference type="KEGG" id="thf:MA03_03380"/>
<evidence type="ECO:0000256" key="2">
    <source>
        <dbReference type="ARBA" id="ARBA00022448"/>
    </source>
</evidence>
<evidence type="ECO:0000256" key="3">
    <source>
        <dbReference type="ARBA" id="ARBA00022475"/>
    </source>
</evidence>
<feature type="transmembrane region" description="Helical" evidence="7">
    <location>
        <begin position="102"/>
        <end position="122"/>
    </location>
</feature>
<feature type="transmembrane region" description="Helical" evidence="7">
    <location>
        <begin position="71"/>
        <end position="90"/>
    </location>
</feature>
<protein>
    <submittedName>
        <fullName evidence="9">ABC transporter permease</fullName>
    </submittedName>
</protein>
<dbReference type="OrthoDB" id="45815at2157"/>
<evidence type="ECO:0000259" key="8">
    <source>
        <dbReference type="PROSITE" id="PS50928"/>
    </source>
</evidence>
<evidence type="ECO:0000256" key="7">
    <source>
        <dbReference type="RuleBase" id="RU363032"/>
    </source>
</evidence>
<sequence length="288" mass="31912">MSFSGKTLITLLFLLFISLAFFFVYALIGWNVLLSFTESRGLSITYQFAGLEQYYKAVNDPVFYTSLKNNALLIILFIPGTMGIGLMLAVLMNTVSSRLEGFFRTVFLMPFSLSFVVTAAMWAWMFNYSFGVLNSILSTLLGLRVNWLGDPGLALYSVILALVWQFSGYTALIFLAGIKSIPVSQLEAAMVDGASSLQVYGSIILPQLKPWFLSSFVVLMVFALKAFDFIFVLTNGGPGVSTYVLALLMYRRAFFETDFPYGAALATILLLVVVAVVAPYLAFSLRKR</sequence>
<dbReference type="AlphaFoldDB" id="A0A0F7CKZ4"/>
<dbReference type="InterPro" id="IPR000515">
    <property type="entry name" value="MetI-like"/>
</dbReference>
<dbReference type="GeneID" id="25401241"/>
<evidence type="ECO:0000256" key="5">
    <source>
        <dbReference type="ARBA" id="ARBA00022989"/>
    </source>
</evidence>